<dbReference type="Proteomes" id="UP001358417">
    <property type="component" value="Unassembled WGS sequence"/>
</dbReference>
<dbReference type="Pfam" id="PF01494">
    <property type="entry name" value="FAD_binding_3"/>
    <property type="match status" value="2"/>
</dbReference>
<organism evidence="5 6">
    <name type="scientific">Exophiala bonariae</name>
    <dbReference type="NCBI Taxonomy" id="1690606"/>
    <lineage>
        <taxon>Eukaryota</taxon>
        <taxon>Fungi</taxon>
        <taxon>Dikarya</taxon>
        <taxon>Ascomycota</taxon>
        <taxon>Pezizomycotina</taxon>
        <taxon>Eurotiomycetes</taxon>
        <taxon>Chaetothyriomycetidae</taxon>
        <taxon>Chaetothyriales</taxon>
        <taxon>Herpotrichiellaceae</taxon>
        <taxon>Exophiala</taxon>
    </lineage>
</organism>
<keyword evidence="1" id="KW-0285">Flavoprotein</keyword>
<dbReference type="GeneID" id="89971040"/>
<evidence type="ECO:0000313" key="6">
    <source>
        <dbReference type="Proteomes" id="UP001358417"/>
    </source>
</evidence>
<comment type="caution">
    <text evidence="5">The sequence shown here is derived from an EMBL/GenBank/DDBJ whole genome shotgun (WGS) entry which is preliminary data.</text>
</comment>
<dbReference type="GO" id="GO:0071949">
    <property type="term" value="F:FAD binding"/>
    <property type="evidence" value="ECO:0007669"/>
    <property type="project" value="InterPro"/>
</dbReference>
<keyword evidence="2" id="KW-0274">FAD</keyword>
<keyword evidence="3" id="KW-0560">Oxidoreductase</keyword>
<dbReference type="RefSeq" id="XP_064706051.1">
    <property type="nucleotide sequence ID" value="XM_064846441.1"/>
</dbReference>
<dbReference type="InterPro" id="IPR050631">
    <property type="entry name" value="PheA/TfdB_FAD_monoxygenase"/>
</dbReference>
<protein>
    <recommendedName>
        <fullName evidence="4">FAD-binding domain-containing protein</fullName>
    </recommendedName>
</protein>
<accession>A0AAV9NBL8</accession>
<keyword evidence="6" id="KW-1185">Reference proteome</keyword>
<dbReference type="PRINTS" id="PR00420">
    <property type="entry name" value="RNGMNOXGNASE"/>
</dbReference>
<evidence type="ECO:0000259" key="4">
    <source>
        <dbReference type="Pfam" id="PF01494"/>
    </source>
</evidence>
<dbReference type="InterPro" id="IPR002938">
    <property type="entry name" value="FAD-bd"/>
</dbReference>
<dbReference type="PANTHER" id="PTHR43476">
    <property type="entry name" value="3-(3-HYDROXY-PHENYL)PROPIONATE/3-HYDROXYCINNAMIC ACID HYDROXYLASE"/>
    <property type="match status" value="1"/>
</dbReference>
<dbReference type="AlphaFoldDB" id="A0AAV9NBL8"/>
<feature type="domain" description="FAD-binding" evidence="4">
    <location>
        <begin position="325"/>
        <end position="398"/>
    </location>
</feature>
<dbReference type="InterPro" id="IPR036188">
    <property type="entry name" value="FAD/NAD-bd_sf"/>
</dbReference>
<dbReference type="EMBL" id="JAVRRD010000014">
    <property type="protein sequence ID" value="KAK5052037.1"/>
    <property type="molecule type" value="Genomic_DNA"/>
</dbReference>
<dbReference type="PANTHER" id="PTHR43476:SF3">
    <property type="entry name" value="FAD-BINDING MONOOXYGENASE"/>
    <property type="match status" value="1"/>
</dbReference>
<name>A0AAV9NBL8_9EURO</name>
<dbReference type="SUPFAM" id="SSF51905">
    <property type="entry name" value="FAD/NAD(P)-binding domain"/>
    <property type="match status" value="1"/>
</dbReference>
<evidence type="ECO:0000256" key="1">
    <source>
        <dbReference type="ARBA" id="ARBA00022630"/>
    </source>
</evidence>
<proteinExistence type="predicted"/>
<evidence type="ECO:0000256" key="2">
    <source>
        <dbReference type="ARBA" id="ARBA00022827"/>
    </source>
</evidence>
<dbReference type="Gene3D" id="3.50.50.60">
    <property type="entry name" value="FAD/NAD(P)-binding domain"/>
    <property type="match status" value="2"/>
</dbReference>
<evidence type="ECO:0000313" key="5">
    <source>
        <dbReference type="EMBL" id="KAK5052037.1"/>
    </source>
</evidence>
<dbReference type="GO" id="GO:0019622">
    <property type="term" value="P:3-(3-hydroxy)phenylpropionate catabolic process"/>
    <property type="evidence" value="ECO:0007669"/>
    <property type="project" value="TreeGrafter"/>
</dbReference>
<feature type="domain" description="FAD-binding" evidence="4">
    <location>
        <begin position="11"/>
        <end position="188"/>
    </location>
</feature>
<reference evidence="5 6" key="1">
    <citation type="submission" date="2023-08" db="EMBL/GenBank/DDBJ databases">
        <title>Black Yeasts Isolated from many extreme environments.</title>
        <authorList>
            <person name="Coleine C."/>
            <person name="Stajich J.E."/>
            <person name="Selbmann L."/>
        </authorList>
    </citation>
    <scope>NUCLEOTIDE SEQUENCE [LARGE SCALE GENOMIC DNA]</scope>
    <source>
        <strain evidence="5 6">CCFEE 5792</strain>
    </source>
</reference>
<sequence length="633" mass="71843">MANSASQQTEETGVIICGGGPTGTVLSALLGLMNVPNVVLEKEKDITTDPRGIALDEDGIRILQSIGIYDRIYTEIGTCMEVFNFVTGSSGDLYKKPLIQMDYSTTEGGTGHVGFICHKQPAMEKAIRDKLEQIPSSQLRPESTVIGIQETDDFVTVEYQTADGTTRNLRAPFLVGADGKTGFVRKRYLEDKGIVLERCEGSTYEETWVALNWKITLPTEKTHPNFPLWRLGYTPDEVYDLFFPRQFRFICNPKRPSVCGRFGLHQDKLWRFEFVVQRGEDPYQMATFEETSKIIFPYITHPGSRYGLNEPIRFPEDCIETLRSRPFSFVARSCNRWSQGRVILTGDAAHVFPPFGGQGIASGFRDALALSWRLVFLHRKPDTDHEKLLTAWYMERKQQLEKSLAATIVNGAYVTEADPIKVFLREWYMWAVQLVPSWKREIQKGPRAAGMTKYRYMNGFPFIGNMLGGINLPQVYAFDLKSKQIAFTDDLLFSPEKRGLFQLLILPRSVEETEDLTKDLKEIEDVSNGLIRADEATVLIQSIDPRLSLNGRHYDQTITRLAIAEEFAADPVLCQNRPPPIGYDEWRLGGEVKHKKFVVVRFDRFTFAACDTSAQLKDVVRQIEKALHVKASL</sequence>
<evidence type="ECO:0000256" key="3">
    <source>
        <dbReference type="ARBA" id="ARBA00023002"/>
    </source>
</evidence>
<gene>
    <name evidence="5" type="ORF">LTR84_002841</name>
</gene>
<dbReference type="GO" id="GO:0008688">
    <property type="term" value="F:3-(3-hydroxyphenyl)propionate hydroxylase activity"/>
    <property type="evidence" value="ECO:0007669"/>
    <property type="project" value="TreeGrafter"/>
</dbReference>